<dbReference type="PANTHER" id="PTHR43297:SF2">
    <property type="entry name" value="DIPEPTIDE TRANSPORT ATP-BINDING PROTEIN DPPD"/>
    <property type="match status" value="1"/>
</dbReference>
<dbReference type="InterPro" id="IPR003593">
    <property type="entry name" value="AAA+_ATPase"/>
</dbReference>
<keyword evidence="7" id="KW-0472">Membrane</keyword>
<evidence type="ECO:0000256" key="6">
    <source>
        <dbReference type="ARBA" id="ARBA00022840"/>
    </source>
</evidence>
<evidence type="ECO:0000256" key="3">
    <source>
        <dbReference type="ARBA" id="ARBA00022448"/>
    </source>
</evidence>
<dbReference type="PROSITE" id="PS00211">
    <property type="entry name" value="ABC_TRANSPORTER_1"/>
    <property type="match status" value="1"/>
</dbReference>
<dbReference type="Pfam" id="PF00005">
    <property type="entry name" value="ABC_tran"/>
    <property type="match status" value="1"/>
</dbReference>
<evidence type="ECO:0000256" key="1">
    <source>
        <dbReference type="ARBA" id="ARBA00004202"/>
    </source>
</evidence>
<dbReference type="EMBL" id="AZCX01000002">
    <property type="protein sequence ID" value="KRK48820.1"/>
    <property type="molecule type" value="Genomic_DNA"/>
</dbReference>
<name>A0A0R1HY43_9LACO</name>
<dbReference type="GO" id="GO:0005524">
    <property type="term" value="F:ATP binding"/>
    <property type="evidence" value="ECO:0007669"/>
    <property type="project" value="UniProtKB-KW"/>
</dbReference>
<evidence type="ECO:0000256" key="4">
    <source>
        <dbReference type="ARBA" id="ARBA00022475"/>
    </source>
</evidence>
<evidence type="ECO:0000313" key="10">
    <source>
        <dbReference type="EMBL" id="KRK48820.1"/>
    </source>
</evidence>
<dbReference type="Pfam" id="PF08352">
    <property type="entry name" value="oligo_HPY"/>
    <property type="match status" value="1"/>
</dbReference>
<dbReference type="InterPro" id="IPR013563">
    <property type="entry name" value="Oligopep_ABC_C"/>
</dbReference>
<evidence type="ECO:0000259" key="9">
    <source>
        <dbReference type="PROSITE" id="PS50893"/>
    </source>
</evidence>
<feature type="domain" description="ABC transporter" evidence="9">
    <location>
        <begin position="13"/>
        <end position="261"/>
    </location>
</feature>
<dbReference type="InterPro" id="IPR017871">
    <property type="entry name" value="ABC_transporter-like_CS"/>
</dbReference>
<keyword evidence="6" id="KW-0067">ATP-binding</keyword>
<dbReference type="SMART" id="SM00382">
    <property type="entry name" value="AAA"/>
    <property type="match status" value="1"/>
</dbReference>
<evidence type="ECO:0000256" key="8">
    <source>
        <dbReference type="SAM" id="MobiDB-lite"/>
    </source>
</evidence>
<organism evidence="10 11">
    <name type="scientific">Secundilactobacillus kimchicus JCM 15530</name>
    <dbReference type="NCBI Taxonomy" id="1302272"/>
    <lineage>
        <taxon>Bacteria</taxon>
        <taxon>Bacillati</taxon>
        <taxon>Bacillota</taxon>
        <taxon>Bacilli</taxon>
        <taxon>Lactobacillales</taxon>
        <taxon>Lactobacillaceae</taxon>
        <taxon>Secundilactobacillus</taxon>
    </lineage>
</organism>
<dbReference type="InterPro" id="IPR003439">
    <property type="entry name" value="ABC_transporter-like_ATP-bd"/>
</dbReference>
<dbReference type="NCBIfam" id="TIGR01727">
    <property type="entry name" value="oligo_HPY"/>
    <property type="match status" value="1"/>
</dbReference>
<evidence type="ECO:0000313" key="11">
    <source>
        <dbReference type="Proteomes" id="UP000050911"/>
    </source>
</evidence>
<dbReference type="GO" id="GO:0015833">
    <property type="term" value="P:peptide transport"/>
    <property type="evidence" value="ECO:0007669"/>
    <property type="project" value="InterPro"/>
</dbReference>
<gene>
    <name evidence="10" type="ORF">FC96_GL001139</name>
</gene>
<dbReference type="STRING" id="1302272.FC96_GL001139"/>
<sequence>MTGVQSNESILKVRDLKINFKTYAGTVQAIRDVSFDLKKGETLAIVGESGSGKTVTTRSIMGLLANNASVAGGSIMFHDKDILKMSQKELQGLRGAQIAQIFQDPMTSLDPTMKIGRQIAEPLMVHKNMSKSKALAQALEMMKLVGITDAEHRINDYPHQFSGGMRQRIVIAIALINYPEILIADEPTTALDVTIQAQILNLMRELQEKISTSIIFITHDLGVVAGMADRVAVMYAGKIVEYGTVDEIFYNPKHPYTWGLLSSMPTLDTNGAELPSIEGTPPDLLDPPVGDAFAPRNEYALNIDTEQEPPFFKVSDTHYAATWLLHPDAPKVTPPEQIIARQQQYAKMQQELAEQAREHHVEEEEEQP</sequence>
<dbReference type="Gene3D" id="3.40.50.300">
    <property type="entry name" value="P-loop containing nucleotide triphosphate hydrolases"/>
    <property type="match status" value="1"/>
</dbReference>
<comment type="caution">
    <text evidence="10">The sequence shown here is derived from an EMBL/GenBank/DDBJ whole genome shotgun (WGS) entry which is preliminary data.</text>
</comment>
<dbReference type="CDD" id="cd03257">
    <property type="entry name" value="ABC_NikE_OppD_transporters"/>
    <property type="match status" value="1"/>
</dbReference>
<protein>
    <submittedName>
        <fullName evidence="10">ABC-type dipeptide oligopeptide nickel transport system, ATPase component</fullName>
    </submittedName>
</protein>
<proteinExistence type="inferred from homology"/>
<dbReference type="GO" id="GO:0016887">
    <property type="term" value="F:ATP hydrolysis activity"/>
    <property type="evidence" value="ECO:0007669"/>
    <property type="project" value="InterPro"/>
</dbReference>
<keyword evidence="4" id="KW-1003">Cell membrane</keyword>
<keyword evidence="3" id="KW-0813">Transport</keyword>
<feature type="region of interest" description="Disordered" evidence="8">
    <location>
        <begin position="345"/>
        <end position="368"/>
    </location>
</feature>
<dbReference type="AlphaFoldDB" id="A0A0R1HY43"/>
<dbReference type="SUPFAM" id="SSF52540">
    <property type="entry name" value="P-loop containing nucleoside triphosphate hydrolases"/>
    <property type="match status" value="1"/>
</dbReference>
<evidence type="ECO:0000256" key="7">
    <source>
        <dbReference type="ARBA" id="ARBA00023136"/>
    </source>
</evidence>
<dbReference type="PATRIC" id="fig|1302272.5.peg.1147"/>
<accession>A0A0R1HY43</accession>
<comment type="subcellular location">
    <subcellularLocation>
        <location evidence="1">Cell membrane</location>
        <topology evidence="1">Peripheral membrane protein</topology>
    </subcellularLocation>
</comment>
<dbReference type="InterPro" id="IPR027417">
    <property type="entry name" value="P-loop_NTPase"/>
</dbReference>
<keyword evidence="11" id="KW-1185">Reference proteome</keyword>
<dbReference type="FunFam" id="3.40.50.300:FF:000016">
    <property type="entry name" value="Oligopeptide ABC transporter ATP-binding component"/>
    <property type="match status" value="1"/>
</dbReference>
<dbReference type="InterPro" id="IPR050388">
    <property type="entry name" value="ABC_Ni/Peptide_Import"/>
</dbReference>
<dbReference type="Proteomes" id="UP000050911">
    <property type="component" value="Unassembled WGS sequence"/>
</dbReference>
<evidence type="ECO:0000256" key="2">
    <source>
        <dbReference type="ARBA" id="ARBA00005417"/>
    </source>
</evidence>
<dbReference type="PANTHER" id="PTHR43297">
    <property type="entry name" value="OLIGOPEPTIDE TRANSPORT ATP-BINDING PROTEIN APPD"/>
    <property type="match status" value="1"/>
</dbReference>
<comment type="similarity">
    <text evidence="2">Belongs to the ABC transporter superfamily.</text>
</comment>
<dbReference type="PROSITE" id="PS50893">
    <property type="entry name" value="ABC_TRANSPORTER_2"/>
    <property type="match status" value="1"/>
</dbReference>
<evidence type="ECO:0000256" key="5">
    <source>
        <dbReference type="ARBA" id="ARBA00022741"/>
    </source>
</evidence>
<keyword evidence="5" id="KW-0547">Nucleotide-binding</keyword>
<dbReference type="GO" id="GO:0005886">
    <property type="term" value="C:plasma membrane"/>
    <property type="evidence" value="ECO:0007669"/>
    <property type="project" value="UniProtKB-SubCell"/>
</dbReference>
<reference evidence="10 11" key="1">
    <citation type="journal article" date="2015" name="Genome Announc.">
        <title>Expanding the biotechnology potential of lactobacilli through comparative genomics of 213 strains and associated genera.</title>
        <authorList>
            <person name="Sun Z."/>
            <person name="Harris H.M."/>
            <person name="McCann A."/>
            <person name="Guo C."/>
            <person name="Argimon S."/>
            <person name="Zhang W."/>
            <person name="Yang X."/>
            <person name="Jeffery I.B."/>
            <person name="Cooney J.C."/>
            <person name="Kagawa T.F."/>
            <person name="Liu W."/>
            <person name="Song Y."/>
            <person name="Salvetti E."/>
            <person name="Wrobel A."/>
            <person name="Rasinkangas P."/>
            <person name="Parkhill J."/>
            <person name="Rea M.C."/>
            <person name="O'Sullivan O."/>
            <person name="Ritari J."/>
            <person name="Douillard F.P."/>
            <person name="Paul Ross R."/>
            <person name="Yang R."/>
            <person name="Briner A.E."/>
            <person name="Felis G.E."/>
            <person name="de Vos W.M."/>
            <person name="Barrangou R."/>
            <person name="Klaenhammer T.R."/>
            <person name="Caufield P.W."/>
            <person name="Cui Y."/>
            <person name="Zhang H."/>
            <person name="O'Toole P.W."/>
        </authorList>
    </citation>
    <scope>NUCLEOTIDE SEQUENCE [LARGE SCALE GENOMIC DNA]</scope>
    <source>
        <strain evidence="10 11">JCM 15530</strain>
    </source>
</reference>